<gene>
    <name evidence="1" type="ORF">L2E82_01888</name>
</gene>
<sequence length="79" mass="8447">MTWAFQKLPVVPSLAILEPTTAAQSISGLHRQIWERDGASVLQMDDPASQVSAESILGEVDGNGGCLDALQRPSIPSRM</sequence>
<comment type="caution">
    <text evidence="1">The sequence shown here is derived from an EMBL/GenBank/DDBJ whole genome shotgun (WGS) entry which is preliminary data.</text>
</comment>
<evidence type="ECO:0000313" key="2">
    <source>
        <dbReference type="Proteomes" id="UP001055811"/>
    </source>
</evidence>
<dbReference type="EMBL" id="CM042009">
    <property type="protein sequence ID" value="KAI3789101.1"/>
    <property type="molecule type" value="Genomic_DNA"/>
</dbReference>
<keyword evidence="2" id="KW-1185">Reference proteome</keyword>
<protein>
    <submittedName>
        <fullName evidence="1">Uncharacterized protein</fullName>
    </submittedName>
</protein>
<evidence type="ECO:0000313" key="1">
    <source>
        <dbReference type="EMBL" id="KAI3789101.1"/>
    </source>
</evidence>
<accession>A0ACB9H1E7</accession>
<dbReference type="Proteomes" id="UP001055811">
    <property type="component" value="Linkage Group LG01"/>
</dbReference>
<organism evidence="1 2">
    <name type="scientific">Cichorium intybus</name>
    <name type="common">Chicory</name>
    <dbReference type="NCBI Taxonomy" id="13427"/>
    <lineage>
        <taxon>Eukaryota</taxon>
        <taxon>Viridiplantae</taxon>
        <taxon>Streptophyta</taxon>
        <taxon>Embryophyta</taxon>
        <taxon>Tracheophyta</taxon>
        <taxon>Spermatophyta</taxon>
        <taxon>Magnoliopsida</taxon>
        <taxon>eudicotyledons</taxon>
        <taxon>Gunneridae</taxon>
        <taxon>Pentapetalae</taxon>
        <taxon>asterids</taxon>
        <taxon>campanulids</taxon>
        <taxon>Asterales</taxon>
        <taxon>Asteraceae</taxon>
        <taxon>Cichorioideae</taxon>
        <taxon>Cichorieae</taxon>
        <taxon>Cichoriinae</taxon>
        <taxon>Cichorium</taxon>
    </lineage>
</organism>
<proteinExistence type="predicted"/>
<name>A0ACB9H1E7_CICIN</name>
<reference evidence="2" key="1">
    <citation type="journal article" date="2022" name="Mol. Ecol. Resour.">
        <title>The genomes of chicory, endive, great burdock and yacon provide insights into Asteraceae palaeo-polyploidization history and plant inulin production.</title>
        <authorList>
            <person name="Fan W."/>
            <person name="Wang S."/>
            <person name="Wang H."/>
            <person name="Wang A."/>
            <person name="Jiang F."/>
            <person name="Liu H."/>
            <person name="Zhao H."/>
            <person name="Xu D."/>
            <person name="Zhang Y."/>
        </authorList>
    </citation>
    <scope>NUCLEOTIDE SEQUENCE [LARGE SCALE GENOMIC DNA]</scope>
    <source>
        <strain evidence="2">cv. Punajuju</strain>
    </source>
</reference>
<reference evidence="1 2" key="2">
    <citation type="journal article" date="2022" name="Mol. Ecol. Resour.">
        <title>The genomes of chicory, endive, great burdock and yacon provide insights into Asteraceae paleo-polyploidization history and plant inulin production.</title>
        <authorList>
            <person name="Fan W."/>
            <person name="Wang S."/>
            <person name="Wang H."/>
            <person name="Wang A."/>
            <person name="Jiang F."/>
            <person name="Liu H."/>
            <person name="Zhao H."/>
            <person name="Xu D."/>
            <person name="Zhang Y."/>
        </authorList>
    </citation>
    <scope>NUCLEOTIDE SEQUENCE [LARGE SCALE GENOMIC DNA]</scope>
    <source>
        <strain evidence="2">cv. Punajuju</strain>
        <tissue evidence="1">Leaves</tissue>
    </source>
</reference>